<dbReference type="Gene3D" id="3.10.20.320">
    <property type="entry name" value="Putative peptidoglycan bound protein (lpxtg motif)"/>
    <property type="match status" value="1"/>
</dbReference>
<feature type="region of interest" description="Disordered" evidence="2">
    <location>
        <begin position="246"/>
        <end position="265"/>
    </location>
</feature>
<feature type="region of interest" description="Disordered" evidence="2">
    <location>
        <begin position="124"/>
        <end position="143"/>
    </location>
</feature>
<organism evidence="3 4">
    <name type="scientific">Loigolactobacillus binensis</name>
    <dbReference type="NCBI Taxonomy" id="2559922"/>
    <lineage>
        <taxon>Bacteria</taxon>
        <taxon>Bacillati</taxon>
        <taxon>Bacillota</taxon>
        <taxon>Bacilli</taxon>
        <taxon>Lactobacillales</taxon>
        <taxon>Lactobacillaceae</taxon>
        <taxon>Loigolactobacillus</taxon>
    </lineage>
</organism>
<dbReference type="RefSeq" id="WP_386813702.1">
    <property type="nucleotide sequence ID" value="NZ_JBHTIO010000004.1"/>
</dbReference>
<evidence type="ECO:0000256" key="2">
    <source>
        <dbReference type="SAM" id="MobiDB-lite"/>
    </source>
</evidence>
<evidence type="ECO:0000313" key="4">
    <source>
        <dbReference type="Proteomes" id="UP001597104"/>
    </source>
</evidence>
<dbReference type="Proteomes" id="UP001597104">
    <property type="component" value="Unassembled WGS sequence"/>
</dbReference>
<evidence type="ECO:0000256" key="1">
    <source>
        <dbReference type="ARBA" id="ARBA00022729"/>
    </source>
</evidence>
<evidence type="ECO:0000313" key="3">
    <source>
        <dbReference type="EMBL" id="MFD0896367.1"/>
    </source>
</evidence>
<gene>
    <name evidence="3" type="ORF">ACFQZ7_01255</name>
</gene>
<dbReference type="InterPro" id="IPR022263">
    <property type="entry name" value="KxYKxGKxW"/>
</dbReference>
<dbReference type="NCBIfam" id="TIGR03715">
    <property type="entry name" value="KxYKxGKxW"/>
    <property type="match status" value="1"/>
</dbReference>
<dbReference type="Gene3D" id="2.60.40.4300">
    <property type="match status" value="1"/>
</dbReference>
<feature type="compositionally biased region" description="Low complexity" evidence="2">
    <location>
        <begin position="255"/>
        <end position="265"/>
    </location>
</feature>
<dbReference type="EMBL" id="JBHTIO010000004">
    <property type="protein sequence ID" value="MFD0896367.1"/>
    <property type="molecule type" value="Genomic_DNA"/>
</dbReference>
<feature type="non-terminal residue" evidence="3">
    <location>
        <position position="1466"/>
    </location>
</feature>
<keyword evidence="1" id="KW-0732">Signal</keyword>
<protein>
    <submittedName>
        <fullName evidence="3">KxYKxGKxW signal peptide domain-containing protein</fullName>
    </submittedName>
</protein>
<keyword evidence="4" id="KW-1185">Reference proteome</keyword>
<dbReference type="Pfam" id="PF19258">
    <property type="entry name" value="KxYKxGKxW_sig"/>
    <property type="match status" value="1"/>
</dbReference>
<feature type="region of interest" description="Disordered" evidence="2">
    <location>
        <begin position="183"/>
        <end position="203"/>
    </location>
</feature>
<accession>A0ABW3E841</accession>
<comment type="caution">
    <text evidence="3">The sequence shown here is derived from an EMBL/GenBank/DDBJ whole genome shotgun (WGS) entry which is preliminary data.</text>
</comment>
<reference evidence="4" key="1">
    <citation type="journal article" date="2019" name="Int. J. Syst. Evol. Microbiol.">
        <title>The Global Catalogue of Microorganisms (GCM) 10K type strain sequencing project: providing services to taxonomists for standard genome sequencing and annotation.</title>
        <authorList>
            <consortium name="The Broad Institute Genomics Platform"/>
            <consortium name="The Broad Institute Genome Sequencing Center for Infectious Disease"/>
            <person name="Wu L."/>
            <person name="Ma J."/>
        </authorList>
    </citation>
    <scope>NUCLEOTIDE SEQUENCE [LARGE SCALE GENOMIC DNA]</scope>
    <source>
        <strain evidence="4">CCM 8925</strain>
    </source>
</reference>
<proteinExistence type="predicted"/>
<name>A0ABW3E841_9LACO</name>
<sequence length="1466" mass="149659">MRKRSLVNATSETKQHYKMYKAGKNWLFAGITLATFSAVLLSSNVTANAATDTTATVSADSDTASVTSSTSQLTDQAVTLKANSTSTAASASSASTSVAASTASTSTGTATNASQASSTAAVGASTANSGTNANSTTAASSTATTSVATNTSAPASAINSSTSSATNVTAATTTSSLAAATSATTTTNTSAPASTANSSTSSVTNMAAGTTVSSSTAATSAATNAVNDTTAADNSNTTNVNAAATSGKLTTELNTSPTVTATATDPAVTSAATNNATTVRPQMRATADATMAAATASTVTLTSSTPTVGYGITGNEMTITANMTANAGDVIKITVPTDASSLILKNVPLLPNELGTTTKTQNADGSYTITDTMNNSGIYTQVITLGLVQNSQTPVIQADELNSKILTISATINGVVATTATITQNISPAVNMTAVTRTNPVGTAVNGSVPVADVVPDTNYVYTFKVNNSVGLQNDAATPRVNSALNAGGTTITIPVPAGFTLDSAATNQMSNLAAGTTITQAGAGADIVITVAAGTGQIDTTKVDGYYLVGSYAVTQTAATQTLTAAGPATFVQNLANGTQLTGTGGTWSEVLLGTGDDIPAAESLYTSSNGNSTAIDATKKVLLLDSDPTNDPQYINNYRFDNQSALAVTDAQISLDIPDGIDATGLVLPPESETTASYLPGTTSYGYVLTLADGTTETGTAAAGTTITATSAAAIRKIVLTPNYLAAGADTISYAMHLIGTLSATYDDGSAVTVGDQLEFGTKISFPSSSSDTDYGSAFTETVVAPTGMAIAYAYQGSQDPGKDSGYIALQMNGNSGQTTDRLYNATLYFVLPKAVSIEAINIPASDLAAGAKVTTYTTADGRTGVKIDYSGTGLYIDTSEGTNTWGINVINKADALPGNYDYEFYITSPDVVIKNTTKVTDASLTDGDTNAVLMSEGIKTWKITTAAGTYATAAAKGNQDVDIVPTGTADKNGDSELDFYTSLVNTAGAAVTDTAIAVNLPEVGDDQGSTYTYQLTGPITVPSNFTTATGTGDPLNATVLYSTSVYTPTTGETAPNTTGYVTADQVTDWSTIRSVIIEVGDIASVNTTGAIKLSGTVANFIAQGNRIGYLQTYYFADSSTASINTKATSIAITGTSTVGAQYHYVDANGDDQVINLADLTQTLTDNQSTLTTKATPKYNATTGLADSLPTTLAGLSTTDKALIPDGYHLVTDADGNLKMTVINSTANYDSDDPNLPAELNKVSQYYFDGDTVQYELIKDTPVDASVTYVDDTTGVTVKTDKVAAGLVGETGTYIADLTGVPAGYIYANGQSTNLAYTLTADDSDDLVVHLTHQIVYGTITSTRTINYVVNGGTAIAPTQQVQTAYWKTVTDKVTGASYATAQSMYGEVVTPILDDYHADQAIISAQVLGSVPTAQVADYDENLTVIYETGEVPDNAKAGTLTVKYVDENGNVLKPAQTLDGYV</sequence>